<dbReference type="PANTHER" id="PTHR36922:SF1">
    <property type="entry name" value="DUF1993 DOMAIN-CONTAINING PROTEIN"/>
    <property type="match status" value="1"/>
</dbReference>
<protein>
    <recommendedName>
        <fullName evidence="3">DUF1993 domain-containing protein</fullName>
    </recommendedName>
</protein>
<comment type="caution">
    <text evidence="1">The sequence shown here is derived from an EMBL/GenBank/DDBJ whole genome shotgun (WGS) entry which is preliminary data.</text>
</comment>
<reference evidence="1 2" key="1">
    <citation type="submission" date="2019-06" db="EMBL/GenBank/DDBJ databases">
        <title>Wine fermentation using esterase from Monascus purpureus.</title>
        <authorList>
            <person name="Geng C."/>
            <person name="Zhang Y."/>
        </authorList>
    </citation>
    <scope>NUCLEOTIDE SEQUENCE [LARGE SCALE GENOMIC DNA]</scope>
    <source>
        <strain evidence="1">HQ1</strain>
    </source>
</reference>
<dbReference type="Gene3D" id="1.20.120.450">
    <property type="entry name" value="dinb family like domain"/>
    <property type="match status" value="1"/>
</dbReference>
<name>A0A507QKG7_MONPU</name>
<sequence length="175" mass="19160">MGNTLYDGTITVVQAILNTLSHILRQAEQLPNANALLDARLYTDMYPLTDQVRLATQFSENLVARLTAREPVTFPGKPTTFSECHERIETVLKTLNEADKNVVNQQGDIVGTMKVGPEATIEIGGAAYAHTIALPNIYFHLATTYGILRKEGNFLNLAIVKHAAGRRGAEMLAIP</sequence>
<dbReference type="PANTHER" id="PTHR36922">
    <property type="entry name" value="BLL2446 PROTEIN"/>
    <property type="match status" value="1"/>
</dbReference>
<dbReference type="SUPFAM" id="SSF109854">
    <property type="entry name" value="DinB/YfiT-like putative metalloenzymes"/>
    <property type="match status" value="1"/>
</dbReference>
<dbReference type="AlphaFoldDB" id="A0A507QKG7"/>
<gene>
    <name evidence="1" type="ORF">MPDQ_002469</name>
</gene>
<evidence type="ECO:0008006" key="3">
    <source>
        <dbReference type="Google" id="ProtNLM"/>
    </source>
</evidence>
<dbReference type="STRING" id="5098.A0A507QKG7"/>
<organism evidence="1 2">
    <name type="scientific">Monascus purpureus</name>
    <name type="common">Red mold</name>
    <name type="synonym">Monascus anka</name>
    <dbReference type="NCBI Taxonomy" id="5098"/>
    <lineage>
        <taxon>Eukaryota</taxon>
        <taxon>Fungi</taxon>
        <taxon>Dikarya</taxon>
        <taxon>Ascomycota</taxon>
        <taxon>Pezizomycotina</taxon>
        <taxon>Eurotiomycetes</taxon>
        <taxon>Eurotiomycetidae</taxon>
        <taxon>Eurotiales</taxon>
        <taxon>Aspergillaceae</taxon>
        <taxon>Monascus</taxon>
    </lineage>
</organism>
<proteinExistence type="predicted"/>
<keyword evidence="2" id="KW-1185">Reference proteome</keyword>
<evidence type="ECO:0000313" key="1">
    <source>
        <dbReference type="EMBL" id="TQB69006.1"/>
    </source>
</evidence>
<dbReference type="Pfam" id="PF09351">
    <property type="entry name" value="DUF1993"/>
    <property type="match status" value="1"/>
</dbReference>
<dbReference type="EMBL" id="VIFY01000178">
    <property type="protein sequence ID" value="TQB69006.1"/>
    <property type="molecule type" value="Genomic_DNA"/>
</dbReference>
<dbReference type="InterPro" id="IPR018531">
    <property type="entry name" value="DUF1993"/>
</dbReference>
<evidence type="ECO:0000313" key="2">
    <source>
        <dbReference type="Proteomes" id="UP000319663"/>
    </source>
</evidence>
<dbReference type="InterPro" id="IPR034660">
    <property type="entry name" value="DinB/YfiT-like"/>
</dbReference>
<accession>A0A507QKG7</accession>
<dbReference type="Proteomes" id="UP000319663">
    <property type="component" value="Unassembled WGS sequence"/>
</dbReference>